<name>U4PS48_9HYPH</name>
<gene>
    <name evidence="2" type="ORF">BN877_I1009</name>
</gene>
<accession>U4PS48</accession>
<dbReference type="KEGG" id="rir:BN877_I1009"/>
<evidence type="ECO:0000313" key="3">
    <source>
        <dbReference type="Proteomes" id="UP000016944"/>
    </source>
</evidence>
<dbReference type="HOGENOM" id="CLU_3416998_0_0_5"/>
<organism evidence="2 3">
    <name type="scientific">Agrobacterium pusense</name>
    <dbReference type="NCBI Taxonomy" id="648995"/>
    <lineage>
        <taxon>Bacteria</taxon>
        <taxon>Pseudomonadati</taxon>
        <taxon>Pseudomonadota</taxon>
        <taxon>Alphaproteobacteria</taxon>
        <taxon>Hyphomicrobiales</taxon>
        <taxon>Rhizobiaceae</taxon>
        <taxon>Rhizobium/Agrobacterium group</taxon>
        <taxon>Agrobacterium</taxon>
    </lineage>
</organism>
<evidence type="ECO:0000313" key="2">
    <source>
        <dbReference type="EMBL" id="CDI07922.1"/>
    </source>
</evidence>
<reference evidence="2 3" key="1">
    <citation type="journal article" date="2013" name="Genome Announc.">
        <title>Complete Genome Sequence of the Sesbania Symbiont and Rice Growth-Promoting Endophyte Rhizobium sp. Strain IRBG74.</title>
        <authorList>
            <person name="Crook M.B."/>
            <person name="Mitra S."/>
            <person name="Ane J.M."/>
            <person name="Sadowsky M.J."/>
            <person name="Gyaneshwar P."/>
        </authorList>
    </citation>
    <scope>NUCLEOTIDE SEQUENCE [LARGE SCALE GENOMIC DNA]</scope>
    <source>
        <strain evidence="2 3">IRBG74</strain>
    </source>
</reference>
<evidence type="ECO:0000256" key="1">
    <source>
        <dbReference type="SAM" id="MobiDB-lite"/>
    </source>
</evidence>
<dbReference type="AlphaFoldDB" id="U4PS48"/>
<dbReference type="EMBL" id="HG518322">
    <property type="protein sequence ID" value="CDI07922.1"/>
    <property type="molecule type" value="Genomic_DNA"/>
</dbReference>
<sequence>MVGPVLNGNNNDANKKAPGEPVLEAL</sequence>
<protein>
    <submittedName>
        <fullName evidence="2">Uncharacterized protein</fullName>
    </submittedName>
</protein>
<feature type="region of interest" description="Disordered" evidence="1">
    <location>
        <begin position="1"/>
        <end position="26"/>
    </location>
</feature>
<dbReference type="Proteomes" id="UP000016944">
    <property type="component" value="Chromosome I"/>
</dbReference>
<proteinExistence type="predicted"/>